<dbReference type="GO" id="GO:0005216">
    <property type="term" value="F:monoatomic ion channel activity"/>
    <property type="evidence" value="ECO:0007669"/>
    <property type="project" value="InterPro"/>
</dbReference>
<evidence type="ECO:0000256" key="1">
    <source>
        <dbReference type="ARBA" id="ARBA00004141"/>
    </source>
</evidence>
<keyword evidence="3 5" id="KW-1133">Transmembrane helix</keyword>
<dbReference type="InterPro" id="IPR005821">
    <property type="entry name" value="Ion_trans_dom"/>
</dbReference>
<dbReference type="InterPro" id="IPR027359">
    <property type="entry name" value="Volt_channel_dom_sf"/>
</dbReference>
<comment type="subcellular location">
    <subcellularLocation>
        <location evidence="1">Membrane</location>
        <topology evidence="1">Multi-pass membrane protein</topology>
    </subcellularLocation>
</comment>
<protein>
    <submittedName>
        <fullName evidence="7">Ion transporter</fullName>
    </submittedName>
</protein>
<dbReference type="Proteomes" id="UP000323824">
    <property type="component" value="Chromosome"/>
</dbReference>
<dbReference type="Gene3D" id="1.20.120.350">
    <property type="entry name" value="Voltage-gated potassium channels. Chain C"/>
    <property type="match status" value="1"/>
</dbReference>
<dbReference type="KEGG" id="sper:EW093_00075"/>
<feature type="domain" description="Ion transport" evidence="6">
    <location>
        <begin position="22"/>
        <end position="154"/>
    </location>
</feature>
<evidence type="ECO:0000313" key="7">
    <source>
        <dbReference type="EMBL" id="QEN03162.1"/>
    </source>
</evidence>
<reference evidence="7 8" key="2">
    <citation type="submission" date="2019-09" db="EMBL/GenBank/DDBJ databases">
        <title>Complete Genome Sequence and Methylome Analysis of free living Spirochaetas.</title>
        <authorList>
            <person name="Leshcheva N."/>
            <person name="Mikheeva N."/>
        </authorList>
    </citation>
    <scope>NUCLEOTIDE SEQUENCE [LARGE SCALE GENOMIC DNA]</scope>
    <source>
        <strain evidence="7 8">P</strain>
    </source>
</reference>
<evidence type="ECO:0000256" key="4">
    <source>
        <dbReference type="ARBA" id="ARBA00023136"/>
    </source>
</evidence>
<dbReference type="AlphaFoldDB" id="A0A5C1QAH8"/>
<name>A0A5C1QAH8_9SPIO</name>
<accession>A0A5C1QAH8</accession>
<dbReference type="SUPFAM" id="SSF81324">
    <property type="entry name" value="Voltage-gated potassium channels"/>
    <property type="match status" value="1"/>
</dbReference>
<evidence type="ECO:0000256" key="5">
    <source>
        <dbReference type="SAM" id="Phobius"/>
    </source>
</evidence>
<reference evidence="7 8" key="1">
    <citation type="submission" date="2019-02" db="EMBL/GenBank/DDBJ databases">
        <authorList>
            <person name="Fomenkov A."/>
            <person name="Dubinina G."/>
            <person name="Grabovich M."/>
            <person name="Vincze T."/>
            <person name="Roberts R.J."/>
        </authorList>
    </citation>
    <scope>NUCLEOTIDE SEQUENCE [LARGE SCALE GENOMIC DNA]</scope>
    <source>
        <strain evidence="7 8">P</strain>
    </source>
</reference>
<feature type="transmembrane region" description="Helical" evidence="5">
    <location>
        <begin position="262"/>
        <end position="287"/>
    </location>
</feature>
<keyword evidence="2 5" id="KW-0812">Transmembrane</keyword>
<dbReference type="GO" id="GO:0016020">
    <property type="term" value="C:membrane"/>
    <property type="evidence" value="ECO:0007669"/>
    <property type="project" value="UniProtKB-SubCell"/>
</dbReference>
<gene>
    <name evidence="7" type="ORF">EW093_00075</name>
</gene>
<evidence type="ECO:0000256" key="2">
    <source>
        <dbReference type="ARBA" id="ARBA00022692"/>
    </source>
</evidence>
<keyword evidence="4 5" id="KW-0472">Membrane</keyword>
<feature type="transmembrane region" description="Helical" evidence="5">
    <location>
        <begin position="71"/>
        <end position="90"/>
    </location>
</feature>
<dbReference type="Pfam" id="PF00520">
    <property type="entry name" value="Ion_trans"/>
    <property type="match status" value="1"/>
</dbReference>
<evidence type="ECO:0000259" key="6">
    <source>
        <dbReference type="Pfam" id="PF00520"/>
    </source>
</evidence>
<feature type="transmembrane region" description="Helical" evidence="5">
    <location>
        <begin position="12"/>
        <end position="32"/>
    </location>
</feature>
<evidence type="ECO:0000313" key="8">
    <source>
        <dbReference type="Proteomes" id="UP000323824"/>
    </source>
</evidence>
<keyword evidence="8" id="KW-1185">Reference proteome</keyword>
<dbReference type="EMBL" id="CP035807">
    <property type="protein sequence ID" value="QEN03162.1"/>
    <property type="molecule type" value="Genomic_DNA"/>
</dbReference>
<dbReference type="OrthoDB" id="9799090at2"/>
<evidence type="ECO:0000256" key="3">
    <source>
        <dbReference type="ARBA" id="ARBA00022989"/>
    </source>
</evidence>
<sequence length="412" mass="47300">MLVEPRESFKKVIKILDAINPFLIIISIIGLFCEYTALKGFVLTPNKVISVIFVIDFAIRMISFNPKLYFLNGYGWVDLLASLPGIFFFLDNTPLLSIFKIIKVGRFFKIIRILRFLRVFNFLKRMKTDSVWVQDRIMKIGVSIVMIYVVGIIVIDNKVVTSLVERETRILEAQYYGVNYSVGDLVDLRNDIQFYTIDSVIYYPDGSILNDHTKVINLLKSELNNYIEINLGEGFFTTKDGIKLPNNGVVISQNKVTQYENYIMLALLTTLLLILTLIIFYMGYVFAKDVQILQLIIDSLEANDTMLLKQEAEIYRDENGELKVLNNEDEIISLLKACSNYVSEESYNSGDVLMDLTNYDNINSNNRDGSDIEGLISNLEYKIGENNNLIVEDTVKRLTPAIIKYIKKELKH</sequence>
<proteinExistence type="predicted"/>
<dbReference type="RefSeq" id="WP_149566422.1">
    <property type="nucleotide sequence ID" value="NZ_CP035807.1"/>
</dbReference>
<organism evidence="7 8">
    <name type="scientific">Thiospirochaeta perfilievii</name>
    <dbReference type="NCBI Taxonomy" id="252967"/>
    <lineage>
        <taxon>Bacteria</taxon>
        <taxon>Pseudomonadati</taxon>
        <taxon>Spirochaetota</taxon>
        <taxon>Spirochaetia</taxon>
        <taxon>Spirochaetales</taxon>
        <taxon>Spirochaetaceae</taxon>
        <taxon>Thiospirochaeta</taxon>
    </lineage>
</organism>
<feature type="transmembrane region" description="Helical" evidence="5">
    <location>
        <begin position="137"/>
        <end position="155"/>
    </location>
</feature>